<protein>
    <submittedName>
        <fullName evidence="2">Uncharacterized protein</fullName>
    </submittedName>
</protein>
<feature type="chain" id="PRO_5017985369" evidence="1">
    <location>
        <begin position="24"/>
        <end position="39"/>
    </location>
</feature>
<dbReference type="Proteomes" id="UP000270866">
    <property type="component" value="Chromosome 7"/>
</dbReference>
<evidence type="ECO:0000313" key="2">
    <source>
        <dbReference type="EMBL" id="RKK20370.1"/>
    </source>
</evidence>
<accession>A0A3L6NP63</accession>
<evidence type="ECO:0000313" key="3">
    <source>
        <dbReference type="Proteomes" id="UP000270866"/>
    </source>
</evidence>
<dbReference type="AlphaFoldDB" id="A0A3L6NP63"/>
<dbReference type="EMBL" id="MRCU01000004">
    <property type="protein sequence ID" value="RKK20370.1"/>
    <property type="molecule type" value="Genomic_DNA"/>
</dbReference>
<comment type="caution">
    <text evidence="2">The sequence shown here is derived from an EMBL/GenBank/DDBJ whole genome shotgun (WGS) entry which is preliminary data.</text>
</comment>
<feature type="signal peptide" evidence="1">
    <location>
        <begin position="1"/>
        <end position="23"/>
    </location>
</feature>
<reference evidence="2 3" key="1">
    <citation type="journal article" date="2018" name="Sci. Rep.">
        <title>Characterisation of pathogen-specific regions and novel effector candidates in Fusarium oxysporum f. sp. cepae.</title>
        <authorList>
            <person name="Armitage A.D."/>
            <person name="Taylor A."/>
            <person name="Sobczyk M.K."/>
            <person name="Baxter L."/>
            <person name="Greenfield B.P."/>
            <person name="Bates H.J."/>
            <person name="Wilson F."/>
            <person name="Jackson A.C."/>
            <person name="Ott S."/>
            <person name="Harrison R.J."/>
            <person name="Clarkson J.P."/>
        </authorList>
    </citation>
    <scope>NUCLEOTIDE SEQUENCE [LARGE SCALE GENOMIC DNA]</scope>
    <source>
        <strain evidence="2 3">FoC_Fus2</strain>
    </source>
</reference>
<gene>
    <name evidence="2" type="ORF">BFJ65_g7069</name>
</gene>
<name>A0A3L6NP63_FUSOX</name>
<organism evidence="2 3">
    <name type="scientific">Fusarium oxysporum f. sp. cepae</name>
    <dbReference type="NCBI Taxonomy" id="396571"/>
    <lineage>
        <taxon>Eukaryota</taxon>
        <taxon>Fungi</taxon>
        <taxon>Dikarya</taxon>
        <taxon>Ascomycota</taxon>
        <taxon>Pezizomycotina</taxon>
        <taxon>Sordariomycetes</taxon>
        <taxon>Hypocreomycetidae</taxon>
        <taxon>Hypocreales</taxon>
        <taxon>Nectriaceae</taxon>
        <taxon>Fusarium</taxon>
        <taxon>Fusarium oxysporum species complex</taxon>
    </lineage>
</organism>
<keyword evidence="1" id="KW-0732">Signal</keyword>
<sequence>MHSSLVELVPLLVLQVIITSTDCWLFVQFSGDSGAHEVD</sequence>
<evidence type="ECO:0000256" key="1">
    <source>
        <dbReference type="SAM" id="SignalP"/>
    </source>
</evidence>
<proteinExistence type="predicted"/>